<dbReference type="GO" id="GO:0016853">
    <property type="term" value="F:isomerase activity"/>
    <property type="evidence" value="ECO:0007669"/>
    <property type="project" value="UniProtKB-KW"/>
</dbReference>
<gene>
    <name evidence="2" type="ORF">K8V81_04135</name>
</gene>
<dbReference type="PANTHER" id="PTHR40758:SF1">
    <property type="entry name" value="CONSERVED PROTEIN"/>
    <property type="match status" value="1"/>
</dbReference>
<reference evidence="2" key="2">
    <citation type="submission" date="2021-09" db="EMBL/GenBank/DDBJ databases">
        <authorList>
            <person name="Gilroy R."/>
        </authorList>
    </citation>
    <scope>NUCLEOTIDE SEQUENCE</scope>
    <source>
        <strain evidence="2">ChiGjej5B5-22894</strain>
    </source>
</reference>
<dbReference type="GO" id="GO:0046872">
    <property type="term" value="F:metal ion binding"/>
    <property type="evidence" value="ECO:0007669"/>
    <property type="project" value="InterPro"/>
</dbReference>
<evidence type="ECO:0000313" key="2">
    <source>
        <dbReference type="EMBL" id="HJG90895.1"/>
    </source>
</evidence>
<dbReference type="Gene3D" id="1.20.120.450">
    <property type="entry name" value="dinb family like domain"/>
    <property type="match status" value="1"/>
</dbReference>
<dbReference type="Proteomes" id="UP000742460">
    <property type="component" value="Unassembled WGS sequence"/>
</dbReference>
<dbReference type="AlphaFoldDB" id="A0A921MV24"/>
<reference evidence="2" key="1">
    <citation type="journal article" date="2021" name="PeerJ">
        <title>Extensive microbial diversity within the chicken gut microbiome revealed by metagenomics and culture.</title>
        <authorList>
            <person name="Gilroy R."/>
            <person name="Ravi A."/>
            <person name="Getino M."/>
            <person name="Pursley I."/>
            <person name="Horton D.L."/>
            <person name="Alikhan N.F."/>
            <person name="Baker D."/>
            <person name="Gharbi K."/>
            <person name="Hall N."/>
            <person name="Watson M."/>
            <person name="Adriaenssens E.M."/>
            <person name="Foster-Nyarko E."/>
            <person name="Jarju S."/>
            <person name="Secka A."/>
            <person name="Antonio M."/>
            <person name="Oren A."/>
            <person name="Chaudhuri R.R."/>
            <person name="La Ragione R."/>
            <person name="Hildebrand F."/>
            <person name="Pallen M.J."/>
        </authorList>
    </citation>
    <scope>NUCLEOTIDE SEQUENCE</scope>
    <source>
        <strain evidence="2">ChiGjej5B5-22894</strain>
    </source>
</reference>
<dbReference type="SUPFAM" id="SSF109854">
    <property type="entry name" value="DinB/YfiT-like putative metalloenzymes"/>
    <property type="match status" value="1"/>
</dbReference>
<dbReference type="InterPro" id="IPR024344">
    <property type="entry name" value="MDMPI_metal-binding"/>
</dbReference>
<keyword evidence="2" id="KW-0413">Isomerase</keyword>
<dbReference type="Pfam" id="PF11716">
    <property type="entry name" value="MDMPI_N"/>
    <property type="match status" value="1"/>
</dbReference>
<dbReference type="InterPro" id="IPR017517">
    <property type="entry name" value="Maleyloyr_isom"/>
</dbReference>
<proteinExistence type="predicted"/>
<name>A0A921MV24_9MICO</name>
<organism evidence="2 3">
    <name type="scientific">Brachybacterium massiliense</name>
    <dbReference type="NCBI Taxonomy" id="1755098"/>
    <lineage>
        <taxon>Bacteria</taxon>
        <taxon>Bacillati</taxon>
        <taxon>Actinomycetota</taxon>
        <taxon>Actinomycetes</taxon>
        <taxon>Micrococcales</taxon>
        <taxon>Dermabacteraceae</taxon>
        <taxon>Brachybacterium</taxon>
    </lineage>
</organism>
<dbReference type="EMBL" id="DYUE01000106">
    <property type="protein sequence ID" value="HJG90895.1"/>
    <property type="molecule type" value="Genomic_DNA"/>
</dbReference>
<evidence type="ECO:0000259" key="1">
    <source>
        <dbReference type="Pfam" id="PF11716"/>
    </source>
</evidence>
<feature type="domain" description="Mycothiol-dependent maleylpyruvate isomerase metal-binding" evidence="1">
    <location>
        <begin position="9"/>
        <end position="134"/>
    </location>
</feature>
<dbReference type="InterPro" id="IPR034660">
    <property type="entry name" value="DinB/YfiT-like"/>
</dbReference>
<accession>A0A921MV24</accession>
<protein>
    <submittedName>
        <fullName evidence="2">Maleylpyruvate isomerase family mycothiol-dependent enzyme</fullName>
    </submittedName>
</protein>
<evidence type="ECO:0000313" key="3">
    <source>
        <dbReference type="Proteomes" id="UP000742460"/>
    </source>
</evidence>
<sequence>MSIDAITLIDEEAARLSAALAPLDPAQQVPTCPEWTAEDLLWHLTEVHEFWTRILGDHATTDEQVRAIEESIPPRPEQRPALLQRRTAATQGLLAQLSARTDEEPAWFWYSKERTVGATRRMQVHEATIHRVDAELTAGRPLSPISPEVSAAGLEHVLRVMWPAGFEWIPDWASVHPVAAIEIRPDGGAVRLLGISRWSGTRPRDGKDFDAPVGRLLENSADADGLPRATASGSALALNLWAWGRGAALEHLADGPDTVEIQGDPEAVQQLAALIAQGHD</sequence>
<dbReference type="NCBIfam" id="TIGR03083">
    <property type="entry name" value="maleylpyruvate isomerase family mycothiol-dependent enzyme"/>
    <property type="match status" value="1"/>
</dbReference>
<dbReference type="GO" id="GO:0005886">
    <property type="term" value="C:plasma membrane"/>
    <property type="evidence" value="ECO:0007669"/>
    <property type="project" value="TreeGrafter"/>
</dbReference>
<comment type="caution">
    <text evidence="2">The sequence shown here is derived from an EMBL/GenBank/DDBJ whole genome shotgun (WGS) entry which is preliminary data.</text>
</comment>
<dbReference type="PANTHER" id="PTHR40758">
    <property type="entry name" value="CONSERVED PROTEIN"/>
    <property type="match status" value="1"/>
</dbReference>